<evidence type="ECO:0000256" key="1">
    <source>
        <dbReference type="SAM" id="MobiDB-lite"/>
    </source>
</evidence>
<name>A0AAV5MR53_9ROSI</name>
<dbReference type="GO" id="GO:0010073">
    <property type="term" value="P:meristem maintenance"/>
    <property type="evidence" value="ECO:0007669"/>
    <property type="project" value="InterPro"/>
</dbReference>
<dbReference type="AlphaFoldDB" id="A0AAV5MR53"/>
<dbReference type="InterPro" id="IPR044824">
    <property type="entry name" value="MAIN-like"/>
</dbReference>
<dbReference type="Pfam" id="PF10536">
    <property type="entry name" value="PMD"/>
    <property type="match status" value="1"/>
</dbReference>
<dbReference type="InterPro" id="IPR019557">
    <property type="entry name" value="AminoTfrase-like_pln_mobile"/>
</dbReference>
<dbReference type="EMBL" id="BPVZ01000707">
    <property type="protein sequence ID" value="GKV52446.1"/>
    <property type="molecule type" value="Genomic_DNA"/>
</dbReference>
<evidence type="ECO:0000259" key="2">
    <source>
        <dbReference type="Pfam" id="PF10536"/>
    </source>
</evidence>
<dbReference type="Proteomes" id="UP001054252">
    <property type="component" value="Unassembled WGS sequence"/>
</dbReference>
<evidence type="ECO:0000313" key="3">
    <source>
        <dbReference type="EMBL" id="GKV52446.1"/>
    </source>
</evidence>
<protein>
    <recommendedName>
        <fullName evidence="2">Aminotransferase-like plant mobile domain-containing protein</fullName>
    </recommendedName>
</protein>
<sequence>MAGSKKTGTAFGAAGASSPQTDPPEQTDPVDIFENRDLREELSSVCNQVPKGFSDQIFLETSDSLILGPVFTSTPPSNLHALYPQPHRHFLPFQLEPDWEPWLGRFGSWPTNKSDDWSAWVTRLEKPFGNTWKTLGLYEFIQMTTYQTSMDRVLLGTALLFWSGSYNCFHFPCGAMSVTLLDICSLTGLPCVGEEITALLSVPSADFDTKS</sequence>
<feature type="domain" description="Aminotransferase-like plant mobile" evidence="2">
    <location>
        <begin position="136"/>
        <end position="200"/>
    </location>
</feature>
<accession>A0AAV5MR53</accession>
<dbReference type="PANTHER" id="PTHR46033:SF65">
    <property type="entry name" value="AMINOTRANSFERASE-LIKE PLANT MOBILE DOMAIN-CONTAINING PROTEIN"/>
    <property type="match status" value="1"/>
</dbReference>
<feature type="region of interest" description="Disordered" evidence="1">
    <location>
        <begin position="1"/>
        <end position="30"/>
    </location>
</feature>
<feature type="non-terminal residue" evidence="3">
    <location>
        <position position="211"/>
    </location>
</feature>
<dbReference type="PANTHER" id="PTHR46033">
    <property type="entry name" value="PROTEIN MAIN-LIKE 2"/>
    <property type="match status" value="1"/>
</dbReference>
<gene>
    <name evidence="3" type="ORF">SLEP1_g59023</name>
</gene>
<feature type="compositionally biased region" description="Low complexity" evidence="1">
    <location>
        <begin position="1"/>
        <end position="18"/>
    </location>
</feature>
<proteinExistence type="predicted"/>
<organism evidence="3 4">
    <name type="scientific">Rubroshorea leprosula</name>
    <dbReference type="NCBI Taxonomy" id="152421"/>
    <lineage>
        <taxon>Eukaryota</taxon>
        <taxon>Viridiplantae</taxon>
        <taxon>Streptophyta</taxon>
        <taxon>Embryophyta</taxon>
        <taxon>Tracheophyta</taxon>
        <taxon>Spermatophyta</taxon>
        <taxon>Magnoliopsida</taxon>
        <taxon>eudicotyledons</taxon>
        <taxon>Gunneridae</taxon>
        <taxon>Pentapetalae</taxon>
        <taxon>rosids</taxon>
        <taxon>malvids</taxon>
        <taxon>Malvales</taxon>
        <taxon>Dipterocarpaceae</taxon>
        <taxon>Rubroshorea</taxon>
    </lineage>
</organism>
<reference evidence="3 4" key="1">
    <citation type="journal article" date="2021" name="Commun. Biol.">
        <title>The genome of Shorea leprosula (Dipterocarpaceae) highlights the ecological relevance of drought in aseasonal tropical rainforests.</title>
        <authorList>
            <person name="Ng K.K.S."/>
            <person name="Kobayashi M.J."/>
            <person name="Fawcett J.A."/>
            <person name="Hatakeyama M."/>
            <person name="Paape T."/>
            <person name="Ng C.H."/>
            <person name="Ang C.C."/>
            <person name="Tnah L.H."/>
            <person name="Lee C.T."/>
            <person name="Nishiyama T."/>
            <person name="Sese J."/>
            <person name="O'Brien M.J."/>
            <person name="Copetti D."/>
            <person name="Mohd Noor M.I."/>
            <person name="Ong R.C."/>
            <person name="Putra M."/>
            <person name="Sireger I.Z."/>
            <person name="Indrioko S."/>
            <person name="Kosugi Y."/>
            <person name="Izuno A."/>
            <person name="Isagi Y."/>
            <person name="Lee S.L."/>
            <person name="Shimizu K.K."/>
        </authorList>
    </citation>
    <scope>NUCLEOTIDE SEQUENCE [LARGE SCALE GENOMIC DNA]</scope>
    <source>
        <strain evidence="3">214</strain>
    </source>
</reference>
<keyword evidence="4" id="KW-1185">Reference proteome</keyword>
<evidence type="ECO:0000313" key="4">
    <source>
        <dbReference type="Proteomes" id="UP001054252"/>
    </source>
</evidence>
<comment type="caution">
    <text evidence="3">The sequence shown here is derived from an EMBL/GenBank/DDBJ whole genome shotgun (WGS) entry which is preliminary data.</text>
</comment>